<name>A0ABV8WVU3_9BACI</name>
<dbReference type="RefSeq" id="WP_390252375.1">
    <property type="nucleotide sequence ID" value="NZ_JBHSDT010000008.1"/>
</dbReference>
<evidence type="ECO:0000256" key="1">
    <source>
        <dbReference type="SAM" id="MobiDB-lite"/>
    </source>
</evidence>
<keyword evidence="2" id="KW-0418">Kinase</keyword>
<keyword evidence="2" id="KW-0808">Transferase</keyword>
<accession>A0ABV8WVU3</accession>
<dbReference type="SUPFAM" id="SSF52540">
    <property type="entry name" value="P-loop containing nucleoside triphosphate hydrolases"/>
    <property type="match status" value="1"/>
</dbReference>
<dbReference type="EMBL" id="JBHSDT010000008">
    <property type="protein sequence ID" value="MFC4403845.1"/>
    <property type="molecule type" value="Genomic_DNA"/>
</dbReference>
<dbReference type="InterPro" id="IPR027417">
    <property type="entry name" value="P-loop_NTPase"/>
</dbReference>
<proteinExistence type="predicted"/>
<dbReference type="NCBIfam" id="NF005251">
    <property type="entry name" value="PRK06762.1-1"/>
    <property type="match status" value="1"/>
</dbReference>
<dbReference type="Gene3D" id="3.40.50.300">
    <property type="entry name" value="P-loop containing nucleotide triphosphate hydrolases"/>
    <property type="match status" value="1"/>
</dbReference>
<dbReference type="NCBIfam" id="NF005255">
    <property type="entry name" value="PRK06762.2-2"/>
    <property type="match status" value="1"/>
</dbReference>
<dbReference type="GO" id="GO:0016301">
    <property type="term" value="F:kinase activity"/>
    <property type="evidence" value="ECO:0007669"/>
    <property type="project" value="UniProtKB-KW"/>
</dbReference>
<comment type="caution">
    <text evidence="2">The sequence shown here is derived from an EMBL/GenBank/DDBJ whole genome shotgun (WGS) entry which is preliminary data.</text>
</comment>
<evidence type="ECO:0000313" key="3">
    <source>
        <dbReference type="Proteomes" id="UP001595882"/>
    </source>
</evidence>
<reference evidence="3" key="1">
    <citation type="journal article" date="2019" name="Int. J. Syst. Evol. Microbiol.">
        <title>The Global Catalogue of Microorganisms (GCM) 10K type strain sequencing project: providing services to taxonomists for standard genome sequencing and annotation.</title>
        <authorList>
            <consortium name="The Broad Institute Genomics Platform"/>
            <consortium name="The Broad Institute Genome Sequencing Center for Infectious Disease"/>
            <person name="Wu L."/>
            <person name="Ma J."/>
        </authorList>
    </citation>
    <scope>NUCLEOTIDE SEQUENCE [LARGE SCALE GENOMIC DNA]</scope>
    <source>
        <strain evidence="3">CCUG 37865</strain>
    </source>
</reference>
<gene>
    <name evidence="2" type="ORF">ACFOY7_12265</name>
</gene>
<keyword evidence="3" id="KW-1185">Reference proteome</keyword>
<sequence>MESKLIILRGNSGSGKTTTAKNLQNHLGRGTLLVSQDTVRREMLKVHDRDGNLSIELIRQIAEYGKGKCEFVIVEGILYKQRYGEMLNHLIEFFHSKTYTYYFDLSFEETVLRHNSRPKKMEFGKDSMRAWWNPNDYLGVDGEVSLTSDMSQNDVVQLILQQVQE</sequence>
<evidence type="ECO:0000313" key="2">
    <source>
        <dbReference type="EMBL" id="MFC4403845.1"/>
    </source>
</evidence>
<protein>
    <submittedName>
        <fullName evidence="2">Kinase</fullName>
    </submittedName>
</protein>
<organism evidence="2 3">
    <name type="scientific">Gracilibacillus xinjiangensis</name>
    <dbReference type="NCBI Taxonomy" id="1193282"/>
    <lineage>
        <taxon>Bacteria</taxon>
        <taxon>Bacillati</taxon>
        <taxon>Bacillota</taxon>
        <taxon>Bacilli</taxon>
        <taxon>Bacillales</taxon>
        <taxon>Bacillaceae</taxon>
        <taxon>Gracilibacillus</taxon>
    </lineage>
</organism>
<dbReference type="Proteomes" id="UP001595882">
    <property type="component" value="Unassembled WGS sequence"/>
</dbReference>
<feature type="region of interest" description="Disordered" evidence="1">
    <location>
        <begin position="1"/>
        <end position="21"/>
    </location>
</feature>
<dbReference type="NCBIfam" id="NF005253">
    <property type="entry name" value="PRK06762.1-4"/>
    <property type="match status" value="1"/>
</dbReference>
<dbReference type="Pfam" id="PF13671">
    <property type="entry name" value="AAA_33"/>
    <property type="match status" value="1"/>
</dbReference>